<evidence type="ECO:0000313" key="9">
    <source>
        <dbReference type="EMBL" id="KPV76664.1"/>
    </source>
</evidence>
<comment type="subcellular location">
    <subcellularLocation>
        <location evidence="1">Membrane</location>
        <topology evidence="1">Multi-pass membrane protein</topology>
    </subcellularLocation>
</comment>
<gene>
    <name evidence="9" type="ORF">RHOBADRAFT_43009</name>
</gene>
<feature type="transmembrane region" description="Helical" evidence="7">
    <location>
        <begin position="244"/>
        <end position="264"/>
    </location>
</feature>
<dbReference type="GO" id="GO:0055088">
    <property type="term" value="P:lipid homeostasis"/>
    <property type="evidence" value="ECO:0007669"/>
    <property type="project" value="TreeGrafter"/>
</dbReference>
<evidence type="ECO:0000259" key="8">
    <source>
        <dbReference type="PROSITE" id="PS50922"/>
    </source>
</evidence>
<sequence length="309" mass="34305">MSWIESSVLDAPPRLAALARPLASAVGLEALPPVVHLALASCVASFVLQRVSSAVSPTLFRSYYPTSRGKQQDWDLHMVGWVYAFVAAPLAFHLLRHPSKQVVADQLTGVALPEQRLSAIAVGYFIWDSFVTARHIRTQGFGFFLHGAVCLCAFLFTLKPFVIWCGPAFLIWEFSSIFLNAHWLLDKLHMTGSIPQMVNGAFLVLSYIVVRLVFGTYNSFKLWNLLVPTPTSALAAKALDDAGLIRWMYLGLNIAANGLNFYWFRLMILALRKRFVPSPSSKSASKAQRKPVPVDGRLGEGQERRVKGE</sequence>
<dbReference type="STRING" id="578459.A0A194S7X4"/>
<keyword evidence="4 5" id="KW-0472">Membrane</keyword>
<evidence type="ECO:0000256" key="7">
    <source>
        <dbReference type="SAM" id="Phobius"/>
    </source>
</evidence>
<feature type="transmembrane region" description="Helical" evidence="7">
    <location>
        <begin position="197"/>
        <end position="217"/>
    </location>
</feature>
<dbReference type="PANTHER" id="PTHR13439">
    <property type="entry name" value="CT120 PROTEIN"/>
    <property type="match status" value="1"/>
</dbReference>
<dbReference type="InterPro" id="IPR050846">
    <property type="entry name" value="TLCD"/>
</dbReference>
<evidence type="ECO:0000313" key="10">
    <source>
        <dbReference type="Proteomes" id="UP000053890"/>
    </source>
</evidence>
<keyword evidence="3 7" id="KW-1133">Transmembrane helix</keyword>
<proteinExistence type="predicted"/>
<dbReference type="GO" id="GO:0016020">
    <property type="term" value="C:membrane"/>
    <property type="evidence" value="ECO:0007669"/>
    <property type="project" value="UniProtKB-SubCell"/>
</dbReference>
<dbReference type="Pfam" id="PF03798">
    <property type="entry name" value="TRAM_LAG1_CLN8"/>
    <property type="match status" value="1"/>
</dbReference>
<dbReference type="PANTHER" id="PTHR13439:SF0">
    <property type="entry name" value="TOPOISOMERASE I DAMAGE AFFECTED PROTEIN 4"/>
    <property type="match status" value="1"/>
</dbReference>
<organism evidence="9 10">
    <name type="scientific">Rhodotorula graminis (strain WP1)</name>
    <dbReference type="NCBI Taxonomy" id="578459"/>
    <lineage>
        <taxon>Eukaryota</taxon>
        <taxon>Fungi</taxon>
        <taxon>Dikarya</taxon>
        <taxon>Basidiomycota</taxon>
        <taxon>Pucciniomycotina</taxon>
        <taxon>Microbotryomycetes</taxon>
        <taxon>Sporidiobolales</taxon>
        <taxon>Sporidiobolaceae</taxon>
        <taxon>Rhodotorula</taxon>
    </lineage>
</organism>
<dbReference type="RefSeq" id="XP_018272713.1">
    <property type="nucleotide sequence ID" value="XM_018414152.1"/>
</dbReference>
<dbReference type="OrthoDB" id="10266980at2759"/>
<dbReference type="InterPro" id="IPR006634">
    <property type="entry name" value="TLC-dom"/>
</dbReference>
<feature type="transmembrane region" description="Helical" evidence="7">
    <location>
        <begin position="143"/>
        <end position="163"/>
    </location>
</feature>
<evidence type="ECO:0000256" key="6">
    <source>
        <dbReference type="SAM" id="MobiDB-lite"/>
    </source>
</evidence>
<keyword evidence="10" id="KW-1185">Reference proteome</keyword>
<evidence type="ECO:0000256" key="5">
    <source>
        <dbReference type="PROSITE-ProRule" id="PRU00205"/>
    </source>
</evidence>
<name>A0A194S7X4_RHOGW</name>
<protein>
    <recommendedName>
        <fullName evidence="8">TLC domain-containing protein</fullName>
    </recommendedName>
</protein>
<dbReference type="GeneID" id="28974600"/>
<keyword evidence="2 5" id="KW-0812">Transmembrane</keyword>
<evidence type="ECO:0000256" key="2">
    <source>
        <dbReference type="ARBA" id="ARBA00022692"/>
    </source>
</evidence>
<feature type="transmembrane region" description="Helical" evidence="7">
    <location>
        <begin position="76"/>
        <end position="95"/>
    </location>
</feature>
<dbReference type="EMBL" id="KQ474076">
    <property type="protein sequence ID" value="KPV76664.1"/>
    <property type="molecule type" value="Genomic_DNA"/>
</dbReference>
<reference evidence="9 10" key="1">
    <citation type="journal article" date="2015" name="Front. Microbiol.">
        <title>Genome sequence of the plant growth promoting endophytic yeast Rhodotorula graminis WP1.</title>
        <authorList>
            <person name="Firrincieli A."/>
            <person name="Otillar R."/>
            <person name="Salamov A."/>
            <person name="Schmutz J."/>
            <person name="Khan Z."/>
            <person name="Redman R.S."/>
            <person name="Fleck N.D."/>
            <person name="Lindquist E."/>
            <person name="Grigoriev I.V."/>
            <person name="Doty S.L."/>
        </authorList>
    </citation>
    <scope>NUCLEOTIDE SEQUENCE [LARGE SCALE GENOMIC DNA]</scope>
    <source>
        <strain evidence="9 10">WP1</strain>
    </source>
</reference>
<dbReference type="GO" id="GO:0005783">
    <property type="term" value="C:endoplasmic reticulum"/>
    <property type="evidence" value="ECO:0007669"/>
    <property type="project" value="TreeGrafter"/>
</dbReference>
<feature type="domain" description="TLC" evidence="8">
    <location>
        <begin position="69"/>
        <end position="276"/>
    </location>
</feature>
<dbReference type="SMART" id="SM00724">
    <property type="entry name" value="TLC"/>
    <property type="match status" value="1"/>
</dbReference>
<feature type="region of interest" description="Disordered" evidence="6">
    <location>
        <begin position="278"/>
        <end position="309"/>
    </location>
</feature>
<dbReference type="OMA" id="HANNHTD"/>
<dbReference type="Proteomes" id="UP000053890">
    <property type="component" value="Unassembled WGS sequence"/>
</dbReference>
<accession>A0A194S7X4</accession>
<dbReference type="PROSITE" id="PS50922">
    <property type="entry name" value="TLC"/>
    <property type="match status" value="1"/>
</dbReference>
<feature type="transmembrane region" description="Helical" evidence="7">
    <location>
        <begin position="169"/>
        <end position="185"/>
    </location>
</feature>
<dbReference type="AlphaFoldDB" id="A0A194S7X4"/>
<evidence type="ECO:0000256" key="1">
    <source>
        <dbReference type="ARBA" id="ARBA00004141"/>
    </source>
</evidence>
<evidence type="ECO:0000256" key="4">
    <source>
        <dbReference type="ARBA" id="ARBA00023136"/>
    </source>
</evidence>
<feature type="compositionally biased region" description="Basic and acidic residues" evidence="6">
    <location>
        <begin position="297"/>
        <end position="309"/>
    </location>
</feature>
<evidence type="ECO:0000256" key="3">
    <source>
        <dbReference type="ARBA" id="ARBA00022989"/>
    </source>
</evidence>